<evidence type="ECO:0000313" key="3">
    <source>
        <dbReference type="Proteomes" id="UP000027997"/>
    </source>
</evidence>
<dbReference type="InterPro" id="IPR036866">
    <property type="entry name" value="RibonucZ/Hydroxyglut_hydro"/>
</dbReference>
<dbReference type="Gene3D" id="3.60.15.10">
    <property type="entry name" value="Ribonuclease Z/Hydroxyacylglutathione hydrolase-like"/>
    <property type="match status" value="1"/>
</dbReference>
<reference evidence="2 3" key="1">
    <citation type="submission" date="2014-06" db="EMBL/GenBank/DDBJ databases">
        <title>Whole Genome Sequences of Three Symbiotic Endozoicomonas Bacteria.</title>
        <authorList>
            <person name="Neave M.J."/>
            <person name="Apprill A."/>
            <person name="Voolstra C.R."/>
        </authorList>
    </citation>
    <scope>NUCLEOTIDE SEQUENCE [LARGE SCALE GENOMIC DNA]</scope>
    <source>
        <strain evidence="2 3">DSM 22380</strain>
    </source>
</reference>
<dbReference type="PANTHER" id="PTHR43223">
    <property type="entry name" value="ALKYL/ARYL-SULFATASE"/>
    <property type="match status" value="1"/>
</dbReference>
<evidence type="ECO:0000259" key="1">
    <source>
        <dbReference type="SMART" id="SM00849"/>
    </source>
</evidence>
<dbReference type="Proteomes" id="UP000027997">
    <property type="component" value="Unassembled WGS sequence"/>
</dbReference>
<organism evidence="2 3">
    <name type="scientific">Endozoicomonas elysicola</name>
    <dbReference type="NCBI Taxonomy" id="305900"/>
    <lineage>
        <taxon>Bacteria</taxon>
        <taxon>Pseudomonadati</taxon>
        <taxon>Pseudomonadota</taxon>
        <taxon>Gammaproteobacteria</taxon>
        <taxon>Oceanospirillales</taxon>
        <taxon>Endozoicomonadaceae</taxon>
        <taxon>Endozoicomonas</taxon>
    </lineage>
</organism>
<dbReference type="PANTHER" id="PTHR43223:SF2">
    <property type="entry name" value="METALLO-BETA-LACTAMASE DOMAIN-CONTAINING PROTEIN"/>
    <property type="match status" value="1"/>
</dbReference>
<dbReference type="InterPro" id="IPR038536">
    <property type="entry name" value="Alkyl/aryl-sulf_dimr_sf"/>
</dbReference>
<evidence type="ECO:0000313" key="2">
    <source>
        <dbReference type="EMBL" id="KEI72363.1"/>
    </source>
</evidence>
<dbReference type="Gene3D" id="1.25.40.880">
    <property type="entry name" value="Alkyl sulfatase, dimerisation domain"/>
    <property type="match status" value="1"/>
</dbReference>
<proteinExistence type="predicted"/>
<keyword evidence="3" id="KW-1185">Reference proteome</keyword>
<comment type="caution">
    <text evidence="2">The sequence shown here is derived from an EMBL/GenBank/DDBJ whole genome shotgun (WGS) entry which is preliminary data.</text>
</comment>
<feature type="domain" description="Metallo-beta-lactamase" evidence="1">
    <location>
        <begin position="121"/>
        <end position="313"/>
    </location>
</feature>
<dbReference type="InterPro" id="IPR052195">
    <property type="entry name" value="Bact_Alkyl/Aryl-Sulfatase"/>
</dbReference>
<dbReference type="Pfam" id="PF14863">
    <property type="entry name" value="Alkyl_sulf_dimr"/>
    <property type="match status" value="1"/>
</dbReference>
<dbReference type="CDD" id="cd16282">
    <property type="entry name" value="metallo-hydrolase-like_MBL-fold"/>
    <property type="match status" value="1"/>
</dbReference>
<dbReference type="SMART" id="SM00849">
    <property type="entry name" value="Lactamase_B"/>
    <property type="match status" value="1"/>
</dbReference>
<dbReference type="eggNOG" id="COG2015">
    <property type="taxonomic scope" value="Bacteria"/>
</dbReference>
<dbReference type="Pfam" id="PF00753">
    <property type="entry name" value="Lactamase_B"/>
    <property type="match status" value="1"/>
</dbReference>
<dbReference type="InterPro" id="IPR001279">
    <property type="entry name" value="Metallo-B-lactamas"/>
</dbReference>
<dbReference type="InterPro" id="IPR029228">
    <property type="entry name" value="Alkyl_sulf_dimr"/>
</dbReference>
<dbReference type="SUPFAM" id="SSF56281">
    <property type="entry name" value="Metallo-hydrolase/oxidoreductase"/>
    <property type="match status" value="1"/>
</dbReference>
<dbReference type="GO" id="GO:0046983">
    <property type="term" value="F:protein dimerization activity"/>
    <property type="evidence" value="ECO:0007669"/>
    <property type="project" value="InterPro"/>
</dbReference>
<dbReference type="STRING" id="305900.GV64_17960"/>
<gene>
    <name evidence="2" type="ORF">GV64_17960</name>
</gene>
<dbReference type="AlphaFoldDB" id="A0A081KDY7"/>
<accession>A0A081KDY7</accession>
<name>A0A081KDY7_9GAMM</name>
<sequence length="494" mass="54664">MAKIKSLIGYAATALVFTGVGVMLSGTELGDQVRSSANVVKQSALSTVADKFSGDIRERVLIENPELIERVMVGGGFGGNFSKNIGQHIFGKNYEPAIQDALDMTEVKQAGDRMWIIHMPIVNSILLETDEGLVVIDTGMAPAGPALIKAIRSVSDKPIHTIIITHGHTDHAYGTYALVEDSPNAQIIAHENIIPRFERYIKLRGSLANYMSQPADELPASRDDLVWPTRTFSDRLELTIGGEEFVLQHRKGETDDHLYVWVPGRKAIAVGDFYQGFLPNVGNGKRSQRYVEEWAETMREMAALKPQVLLPSHGEGITTGKAIEENFVVLAQALESISEQTITALNKGIRKDLIIDSIELPEELSEHPTLQVKYVSAKDISKMLLKQYTGWWNDIPSDWSPVPWATRGAEIAGLAGGIDQLVARAREVMKTDLALASHMADWAWMADPDHPEVQQLTIDVYKARVSDPSTNTQEMLTYIDQMARARQKQLEAGR</sequence>
<dbReference type="EMBL" id="JOJP01000001">
    <property type="protein sequence ID" value="KEI72363.1"/>
    <property type="molecule type" value="Genomic_DNA"/>
</dbReference>
<protein>
    <submittedName>
        <fullName evidence="2">Alkyl sulfatase</fullName>
    </submittedName>
</protein>
<dbReference type="RefSeq" id="WP_020583715.1">
    <property type="nucleotide sequence ID" value="NZ_JOJP01000001.1"/>
</dbReference>